<protein>
    <submittedName>
        <fullName evidence="1">Uncharacterized protein</fullName>
    </submittedName>
</protein>
<reference evidence="1 2" key="1">
    <citation type="journal article" date="2019" name="Int. J. Syst. Evol. Microbiol.">
        <title>The Global Catalogue of Microorganisms (GCM) 10K type strain sequencing project: providing services to taxonomists for standard genome sequencing and annotation.</title>
        <authorList>
            <consortium name="The Broad Institute Genomics Platform"/>
            <consortium name="The Broad Institute Genome Sequencing Center for Infectious Disease"/>
            <person name="Wu L."/>
            <person name="Ma J."/>
        </authorList>
    </citation>
    <scope>NUCLEOTIDE SEQUENCE [LARGE SCALE GENOMIC DNA]</scope>
    <source>
        <strain evidence="1 2">JCM 13319</strain>
    </source>
</reference>
<dbReference type="Proteomes" id="UP001501791">
    <property type="component" value="Unassembled WGS sequence"/>
</dbReference>
<keyword evidence="2" id="KW-1185">Reference proteome</keyword>
<dbReference type="EMBL" id="BAAALY010000011">
    <property type="protein sequence ID" value="GAA1549252.1"/>
    <property type="molecule type" value="Genomic_DNA"/>
</dbReference>
<comment type="caution">
    <text evidence="1">The sequence shown here is derived from an EMBL/GenBank/DDBJ whole genome shotgun (WGS) entry which is preliminary data.</text>
</comment>
<proteinExistence type="predicted"/>
<gene>
    <name evidence="1" type="ORF">GCM10009691_24700</name>
</gene>
<organism evidence="1 2">
    <name type="scientific">Brevibacterium picturae</name>
    <dbReference type="NCBI Taxonomy" id="260553"/>
    <lineage>
        <taxon>Bacteria</taxon>
        <taxon>Bacillati</taxon>
        <taxon>Actinomycetota</taxon>
        <taxon>Actinomycetes</taxon>
        <taxon>Micrococcales</taxon>
        <taxon>Brevibacteriaceae</taxon>
        <taxon>Brevibacterium</taxon>
    </lineage>
</organism>
<accession>A0ABN2BZS5</accession>
<sequence length="65" mass="6838">MSAWLVIMALIFFDSCDRILVVVGLAGAAVVAPRFGIHVTVGLKACVLPVVLAPISDFPGAFEPR</sequence>
<name>A0ABN2BZS5_9MICO</name>
<evidence type="ECO:0000313" key="2">
    <source>
        <dbReference type="Proteomes" id="UP001501791"/>
    </source>
</evidence>
<evidence type="ECO:0000313" key="1">
    <source>
        <dbReference type="EMBL" id="GAA1549252.1"/>
    </source>
</evidence>